<feature type="compositionally biased region" description="Pro residues" evidence="1">
    <location>
        <begin position="203"/>
        <end position="215"/>
    </location>
</feature>
<accession>A0AAJ0BZG5</accession>
<name>A0AAJ0BZG5_9PEZI</name>
<evidence type="ECO:0000313" key="3">
    <source>
        <dbReference type="Proteomes" id="UP001244011"/>
    </source>
</evidence>
<feature type="region of interest" description="Disordered" evidence="1">
    <location>
        <begin position="1"/>
        <end position="44"/>
    </location>
</feature>
<feature type="region of interest" description="Disordered" evidence="1">
    <location>
        <begin position="160"/>
        <end position="185"/>
    </location>
</feature>
<organism evidence="2 3">
    <name type="scientific">Phialemonium atrogriseum</name>
    <dbReference type="NCBI Taxonomy" id="1093897"/>
    <lineage>
        <taxon>Eukaryota</taxon>
        <taxon>Fungi</taxon>
        <taxon>Dikarya</taxon>
        <taxon>Ascomycota</taxon>
        <taxon>Pezizomycotina</taxon>
        <taxon>Sordariomycetes</taxon>
        <taxon>Sordariomycetidae</taxon>
        <taxon>Cephalothecales</taxon>
        <taxon>Cephalothecaceae</taxon>
        <taxon>Phialemonium</taxon>
    </lineage>
</organism>
<dbReference type="EMBL" id="MU839008">
    <property type="protein sequence ID" value="KAK1767319.1"/>
    <property type="molecule type" value="Genomic_DNA"/>
</dbReference>
<feature type="region of interest" description="Disordered" evidence="1">
    <location>
        <begin position="274"/>
        <end position="304"/>
    </location>
</feature>
<keyword evidence="3" id="KW-1185">Reference proteome</keyword>
<comment type="caution">
    <text evidence="2">The sequence shown here is derived from an EMBL/GenBank/DDBJ whole genome shotgun (WGS) entry which is preliminary data.</text>
</comment>
<feature type="compositionally biased region" description="Basic and acidic residues" evidence="1">
    <location>
        <begin position="31"/>
        <end position="43"/>
    </location>
</feature>
<feature type="region of interest" description="Disordered" evidence="1">
    <location>
        <begin position="197"/>
        <end position="256"/>
    </location>
</feature>
<feature type="region of interest" description="Disordered" evidence="1">
    <location>
        <begin position="59"/>
        <end position="78"/>
    </location>
</feature>
<feature type="compositionally biased region" description="Polar residues" evidence="1">
    <location>
        <begin position="165"/>
        <end position="185"/>
    </location>
</feature>
<gene>
    <name evidence="2" type="ORF">QBC33DRAFT_537975</name>
</gene>
<proteinExistence type="predicted"/>
<feature type="compositionally biased region" description="Basic and acidic residues" evidence="1">
    <location>
        <begin position="288"/>
        <end position="298"/>
    </location>
</feature>
<reference evidence="2" key="1">
    <citation type="submission" date="2023-06" db="EMBL/GenBank/DDBJ databases">
        <title>Genome-scale phylogeny and comparative genomics of the fungal order Sordariales.</title>
        <authorList>
            <consortium name="Lawrence Berkeley National Laboratory"/>
            <person name="Hensen N."/>
            <person name="Bonometti L."/>
            <person name="Westerberg I."/>
            <person name="Brannstrom I.O."/>
            <person name="Guillou S."/>
            <person name="Cros-Aarteil S."/>
            <person name="Calhoun S."/>
            <person name="Haridas S."/>
            <person name="Kuo A."/>
            <person name="Mondo S."/>
            <person name="Pangilinan J."/>
            <person name="Riley R."/>
            <person name="Labutti K."/>
            <person name="Andreopoulos B."/>
            <person name="Lipzen A."/>
            <person name="Chen C."/>
            <person name="Yanf M."/>
            <person name="Daum C."/>
            <person name="Ng V."/>
            <person name="Clum A."/>
            <person name="Steindorff A."/>
            <person name="Ohm R."/>
            <person name="Martin F."/>
            <person name="Silar P."/>
            <person name="Natvig D."/>
            <person name="Lalanne C."/>
            <person name="Gautier V."/>
            <person name="Ament-Velasquez S.L."/>
            <person name="Kruys A."/>
            <person name="Hutchinson M.I."/>
            <person name="Powell A.J."/>
            <person name="Barry K."/>
            <person name="Miller A.N."/>
            <person name="Grigoriev I.V."/>
            <person name="Debuchy R."/>
            <person name="Gladieux P."/>
            <person name="Thoren M.H."/>
            <person name="Johannesson H."/>
        </authorList>
    </citation>
    <scope>NUCLEOTIDE SEQUENCE</scope>
    <source>
        <strain evidence="2">8032-3</strain>
    </source>
</reference>
<dbReference type="RefSeq" id="XP_060283532.1">
    <property type="nucleotide sequence ID" value="XM_060427841.1"/>
</dbReference>
<evidence type="ECO:0000256" key="1">
    <source>
        <dbReference type="SAM" id="MobiDB-lite"/>
    </source>
</evidence>
<dbReference type="AlphaFoldDB" id="A0AAJ0BZG5"/>
<feature type="compositionally biased region" description="Polar residues" evidence="1">
    <location>
        <begin position="19"/>
        <end position="28"/>
    </location>
</feature>
<sequence>MNAIESIAAMNQERGQGAATGQNSTGQNEPGGRRFHETSHPLVHDGTILREVCPALRGPAFRVPSPSGSHTTESKEPSQRVIEVAGQTFPVPESSGQQYLQYPEVTATQFGPLPPIPTLPAIELPLRSDYNLELPPGAVALVGGRRRTLVPAAVAAALDPEPEASQDSGSHYSLGNGSSRVDSDSGLVQNLLPAQQYPSMMRGPPPSQPLPPLPVRPLRTSRGPQRGSVRSRLNIRGASERNHQGGESLPWSWTSRRSSQRSWCPRALPTIACERPGAAHGKRGTGGRLRERDADFNSRLHTKQ</sequence>
<dbReference type="GeneID" id="85311028"/>
<dbReference type="Proteomes" id="UP001244011">
    <property type="component" value="Unassembled WGS sequence"/>
</dbReference>
<protein>
    <submittedName>
        <fullName evidence="2">Uncharacterized protein</fullName>
    </submittedName>
</protein>
<evidence type="ECO:0000313" key="2">
    <source>
        <dbReference type="EMBL" id="KAK1767319.1"/>
    </source>
</evidence>